<name>A0ABR8BMK3_9NOSO</name>
<dbReference type="PANTHER" id="PTHR43685:SF2">
    <property type="entry name" value="GLYCOSYLTRANSFERASE 2-LIKE DOMAIN-CONTAINING PROTEIN"/>
    <property type="match status" value="1"/>
</dbReference>
<dbReference type="EMBL" id="JACJQL010000044">
    <property type="protein sequence ID" value="MBD2254125.1"/>
    <property type="molecule type" value="Genomic_DNA"/>
</dbReference>
<dbReference type="Gene3D" id="3.90.550.10">
    <property type="entry name" value="Spore Coat Polysaccharide Biosynthesis Protein SpsA, Chain A"/>
    <property type="match status" value="1"/>
</dbReference>
<sequence>MTESFINSPIISVIIPAYNCETTIKATIDSVLTQSFTNFELIIINDGSQDNTLDVVSRIQDSRIKIFSFENAGGNISRNCGLKISQGKFISFLDADDIWMPDKLKLQLEALYKNPGFHVAYSWTDYIDEDGNFLTSGKRVTLNGDVYQKLLINNFLENGSNPLILRDALVDLEGFDQSLKAAQDWDMWLRLAEKYLFVSVPLVQILYRVSSNSLSANLARQEKYCLQVLEKAYQARPTIGKHILHLSIANIYKYLACKALQQPYSQNKGLTAIKFLWKYFLYDAARQKRISDTFKLFLKSVIIMMLPPGASTLLLTQAKKKSPKPELSIISSS</sequence>
<dbReference type="InterPro" id="IPR050834">
    <property type="entry name" value="Glycosyltransf_2"/>
</dbReference>
<feature type="domain" description="Glycosyltransferase 2-like prokaryotic type" evidence="1">
    <location>
        <begin position="12"/>
        <end position="258"/>
    </location>
</feature>
<comment type="caution">
    <text evidence="2">The sequence shown here is derived from an EMBL/GenBank/DDBJ whole genome shotgun (WGS) entry which is preliminary data.</text>
</comment>
<reference evidence="2 3" key="1">
    <citation type="journal article" date="2020" name="ISME J.">
        <title>Comparative genomics reveals insights into cyanobacterial evolution and habitat adaptation.</title>
        <authorList>
            <person name="Chen M.Y."/>
            <person name="Teng W.K."/>
            <person name="Zhao L."/>
            <person name="Hu C.X."/>
            <person name="Zhou Y.K."/>
            <person name="Han B.P."/>
            <person name="Song L.R."/>
            <person name="Shu W.S."/>
        </authorList>
    </citation>
    <scope>NUCLEOTIDE SEQUENCE [LARGE SCALE GENOMIC DNA]</scope>
    <source>
        <strain evidence="2 3">FACHB-3921</strain>
    </source>
</reference>
<keyword evidence="3" id="KW-1185">Reference proteome</keyword>
<gene>
    <name evidence="2" type="ORF">H6G14_22915</name>
</gene>
<dbReference type="Pfam" id="PF10111">
    <property type="entry name" value="Glyco_tranf_2_2"/>
    <property type="match status" value="1"/>
</dbReference>
<dbReference type="InterPro" id="IPR019290">
    <property type="entry name" value="GlycosylTrfase-like_prok"/>
</dbReference>
<accession>A0ABR8BMK3</accession>
<organism evidence="2 3">
    <name type="scientific">Nostoc parmelioides FACHB-3921</name>
    <dbReference type="NCBI Taxonomy" id="2692909"/>
    <lineage>
        <taxon>Bacteria</taxon>
        <taxon>Bacillati</taxon>
        <taxon>Cyanobacteriota</taxon>
        <taxon>Cyanophyceae</taxon>
        <taxon>Nostocales</taxon>
        <taxon>Nostocaceae</taxon>
        <taxon>Nostoc</taxon>
    </lineage>
</organism>
<proteinExistence type="predicted"/>
<protein>
    <submittedName>
        <fullName evidence="2">Glycosyltransferase</fullName>
    </submittedName>
</protein>
<dbReference type="InterPro" id="IPR029044">
    <property type="entry name" value="Nucleotide-diphossugar_trans"/>
</dbReference>
<dbReference type="SUPFAM" id="SSF53448">
    <property type="entry name" value="Nucleotide-diphospho-sugar transferases"/>
    <property type="match status" value="1"/>
</dbReference>
<dbReference type="PANTHER" id="PTHR43685">
    <property type="entry name" value="GLYCOSYLTRANSFERASE"/>
    <property type="match status" value="1"/>
</dbReference>
<evidence type="ECO:0000259" key="1">
    <source>
        <dbReference type="Pfam" id="PF10111"/>
    </source>
</evidence>
<dbReference type="CDD" id="cd00761">
    <property type="entry name" value="Glyco_tranf_GTA_type"/>
    <property type="match status" value="1"/>
</dbReference>
<evidence type="ECO:0000313" key="3">
    <source>
        <dbReference type="Proteomes" id="UP000621307"/>
    </source>
</evidence>
<evidence type="ECO:0000313" key="2">
    <source>
        <dbReference type="EMBL" id="MBD2254125.1"/>
    </source>
</evidence>
<dbReference type="Proteomes" id="UP000621307">
    <property type="component" value="Unassembled WGS sequence"/>
</dbReference>
<dbReference type="RefSeq" id="WP_190569997.1">
    <property type="nucleotide sequence ID" value="NZ_JACJQL010000044.1"/>
</dbReference>